<dbReference type="GO" id="GO:0016829">
    <property type="term" value="F:lyase activity"/>
    <property type="evidence" value="ECO:0007669"/>
    <property type="project" value="UniProtKB-KW"/>
</dbReference>
<reference evidence="3" key="1">
    <citation type="submission" date="2019-03" db="EMBL/GenBank/DDBJ databases">
        <title>Single cell metagenomics reveals metabolic interactions within the superorganism composed of flagellate Streblomastix strix and complex community of Bacteroidetes bacteria on its surface.</title>
        <authorList>
            <person name="Treitli S.C."/>
            <person name="Kolisko M."/>
            <person name="Husnik F."/>
            <person name="Keeling P."/>
            <person name="Hampl V."/>
        </authorList>
    </citation>
    <scope>NUCLEOTIDE SEQUENCE</scope>
    <source>
        <strain evidence="3">STM</strain>
    </source>
</reference>
<proteinExistence type="predicted"/>
<dbReference type="AlphaFoldDB" id="A0A5J4S5J8"/>
<dbReference type="Gene3D" id="1.10.530.10">
    <property type="match status" value="1"/>
</dbReference>
<evidence type="ECO:0000256" key="1">
    <source>
        <dbReference type="SAM" id="Phobius"/>
    </source>
</evidence>
<comment type="caution">
    <text evidence="3">The sequence shown here is derived from an EMBL/GenBank/DDBJ whole genome shotgun (WGS) entry which is preliminary data.</text>
</comment>
<feature type="transmembrane region" description="Helical" evidence="1">
    <location>
        <begin position="7"/>
        <end position="25"/>
    </location>
</feature>
<organism evidence="3">
    <name type="scientific">termite gut metagenome</name>
    <dbReference type="NCBI Taxonomy" id="433724"/>
    <lineage>
        <taxon>unclassified sequences</taxon>
        <taxon>metagenomes</taxon>
        <taxon>organismal metagenomes</taxon>
    </lineage>
</organism>
<dbReference type="SUPFAM" id="SSF53955">
    <property type="entry name" value="Lysozyme-like"/>
    <property type="match status" value="1"/>
</dbReference>
<dbReference type="CDD" id="cd16894">
    <property type="entry name" value="MltD-like"/>
    <property type="match status" value="1"/>
</dbReference>
<keyword evidence="1" id="KW-1133">Transmembrane helix</keyword>
<protein>
    <submittedName>
        <fullName evidence="3">Membrane-bound lytic murein transglycosylase D</fullName>
        <ecNumber evidence="3">4.2.2.-</ecNumber>
    </submittedName>
</protein>
<gene>
    <name evidence="3" type="ORF">EZS27_010820</name>
</gene>
<dbReference type="InterPro" id="IPR008258">
    <property type="entry name" value="Transglycosylase_SLT_dom_1"/>
</dbReference>
<dbReference type="PANTHER" id="PTHR37423:SF2">
    <property type="entry name" value="MEMBRANE-BOUND LYTIC MUREIN TRANSGLYCOSYLASE C"/>
    <property type="match status" value="1"/>
</dbReference>
<dbReference type="EMBL" id="SNRY01000394">
    <property type="protein sequence ID" value="KAA6341364.1"/>
    <property type="molecule type" value="Genomic_DNA"/>
</dbReference>
<keyword evidence="1" id="KW-0472">Membrane</keyword>
<dbReference type="PANTHER" id="PTHR37423">
    <property type="entry name" value="SOLUBLE LYTIC MUREIN TRANSGLYCOSYLASE-RELATED"/>
    <property type="match status" value="1"/>
</dbReference>
<feature type="domain" description="Transglycosylase SLT" evidence="2">
    <location>
        <begin position="100"/>
        <end position="206"/>
    </location>
</feature>
<accession>A0A5J4S5J8</accession>
<keyword evidence="1" id="KW-0812">Transmembrane</keyword>
<dbReference type="EC" id="4.2.2.-" evidence="3"/>
<sequence>MQKKNINLTVVIVLVVGICCVFLFSGHTEVNSGQVAVTENEGIYSVYSIDVPKTIEFAGQTVDLMRYDCRERMDRELMAFTYMHSSTMLLIKRANRYFPIIEPILKENGIPSDFKYLMAIESNLNVEAHSSAGAAGLWQFMPVTGKEFGLEVNNNVDERYNIVKATQAACKYLKAAYSKYGDWISAAAAYNGGQIRISSELQRQGADSAVDLRLTEETSRYIFRIMAAKQIFNNPRSFGFLIKREHLYPPFFYEKVEVSGRIADLSAFAKQQNITYAQLKDANPWLRSHSLENKSQRTYVLNIPAPHSVNYDPKITVAYDKKWVIDP</sequence>
<evidence type="ECO:0000313" key="3">
    <source>
        <dbReference type="EMBL" id="KAA6341364.1"/>
    </source>
</evidence>
<dbReference type="Pfam" id="PF01464">
    <property type="entry name" value="SLT"/>
    <property type="match status" value="1"/>
</dbReference>
<evidence type="ECO:0000259" key="2">
    <source>
        <dbReference type="Pfam" id="PF01464"/>
    </source>
</evidence>
<name>A0A5J4S5J8_9ZZZZ</name>
<dbReference type="InterPro" id="IPR023346">
    <property type="entry name" value="Lysozyme-like_dom_sf"/>
</dbReference>
<keyword evidence="3" id="KW-0456">Lyase</keyword>